<dbReference type="EMBL" id="MN160376">
    <property type="protein sequence ID" value="QFU19995.1"/>
    <property type="molecule type" value="Genomic_RNA"/>
</dbReference>
<dbReference type="EMBL" id="MN160383">
    <property type="protein sequence ID" value="QFU20009.1"/>
    <property type="molecule type" value="Genomic_RNA"/>
</dbReference>
<dbReference type="RefSeq" id="YP_010840104.1">
    <property type="nucleotide sequence ID" value="NC_078410.1"/>
</dbReference>
<dbReference type="EMBL" id="MN160387">
    <property type="protein sequence ID" value="QFU20017.1"/>
    <property type="molecule type" value="Genomic_RNA"/>
</dbReference>
<sequence length="289" mass="32822">MALSRLNIFGRSSGPVPLTSKISDEERKKMDEKNKKKALMAAHPRRAGKYSVNDAATVLGIEPFEFADLKANVYDMFTGKQDYSIQSKHCEFMVGTKPSWAHKPLTEFKFFRVATFAIIWIALKSRSKGTVTITIKDTSYTTDELQTEVKIKYPLSKNFAVLGSLPDFMAVEDRDKLIVSVEVNDETLKNCVFSRSIWFWGVEQTDLPIAMKPQDVIMFEYEPLDNKGLNNLNAFKDFTTKVATNAVTKAFKQRQLPELEDDFKYGVQVQPERVRLERSPPRGGIKVSA</sequence>
<proteinExistence type="predicted"/>
<dbReference type="EMBL" id="MN160379">
    <property type="protein sequence ID" value="QFU20001.1"/>
    <property type="molecule type" value="Genomic_RNA"/>
</dbReference>
<evidence type="ECO:0000313" key="13">
    <source>
        <dbReference type="EMBL" id="QFU20021.1"/>
    </source>
</evidence>
<evidence type="ECO:0000313" key="5">
    <source>
        <dbReference type="EMBL" id="QFU20005.1"/>
    </source>
</evidence>
<name>A0A5P9KBH7_9VIRU</name>
<dbReference type="InterPro" id="IPR004980">
    <property type="entry name" value="Tenui_NS4"/>
</dbReference>
<organism evidence="8">
    <name type="scientific">European wheat striate mosaic virus</name>
    <dbReference type="NCBI Taxonomy" id="2661631"/>
    <lineage>
        <taxon>Viruses</taxon>
        <taxon>Riboviria</taxon>
        <taxon>Orthornavirae</taxon>
        <taxon>Negarnaviricota</taxon>
        <taxon>Polyploviricotina</taxon>
        <taxon>Bunyaviricetes</taxon>
        <taxon>Hareavirales</taxon>
        <taxon>Phenuiviridae</taxon>
        <taxon>Tenuivirus</taxon>
        <taxon>Tenuivirus eurotritici</taxon>
    </lineage>
</organism>
<evidence type="ECO:0000313" key="1">
    <source>
        <dbReference type="EMBL" id="QFU19995.1"/>
    </source>
</evidence>
<dbReference type="GeneID" id="80550609"/>
<dbReference type="EMBL" id="MN160381">
    <property type="protein sequence ID" value="QFU20005.1"/>
    <property type="molecule type" value="Genomic_RNA"/>
</dbReference>
<dbReference type="EMBL" id="MN160378">
    <property type="protein sequence ID" value="QFU19999.1"/>
    <property type="molecule type" value="Genomic_RNA"/>
</dbReference>
<dbReference type="EMBL" id="MN160386">
    <property type="protein sequence ID" value="QFU20015.1"/>
    <property type="molecule type" value="Genomic_RNA"/>
</dbReference>
<evidence type="ECO:0000313" key="7">
    <source>
        <dbReference type="EMBL" id="QFU20009.1"/>
    </source>
</evidence>
<evidence type="ECO:0000313" key="12">
    <source>
        <dbReference type="EMBL" id="QFU20019.1"/>
    </source>
</evidence>
<evidence type="ECO:0000313" key="14">
    <source>
        <dbReference type="EMBL" id="QFU20023.1"/>
    </source>
</evidence>
<evidence type="ECO:0000313" key="15">
    <source>
        <dbReference type="EMBL" id="QFU20031.1"/>
    </source>
</evidence>
<evidence type="ECO:0000313" key="2">
    <source>
        <dbReference type="EMBL" id="QFU19997.1"/>
    </source>
</evidence>
<dbReference type="EMBL" id="MN160389">
    <property type="protein sequence ID" value="QFU20021.1"/>
    <property type="molecule type" value="Genomic_RNA"/>
</dbReference>
<dbReference type="EMBL" id="MN160385">
    <property type="protein sequence ID" value="QFU20013.1"/>
    <property type="molecule type" value="Genomic_RNA"/>
</dbReference>
<dbReference type="EMBL" id="MN160388">
    <property type="protein sequence ID" value="QFU20019.1"/>
    <property type="molecule type" value="Genomic_RNA"/>
</dbReference>
<dbReference type="GO" id="GO:0046740">
    <property type="term" value="P:transport of virus in host, cell to cell"/>
    <property type="evidence" value="ECO:0007669"/>
    <property type="project" value="InterPro"/>
</dbReference>
<reference evidence="8" key="1">
    <citation type="journal article" date="2019" name="Phytopathology">
        <title>Sixty Years after the First Description: Genome Sequence and Biological Characterization of European Wheat Striate Mosaic Virus Infecting Cereal Crops.</title>
        <authorList>
            <person name="Somera M."/>
            <person name="Kvarnheden A."/>
            <person name="Desbiez C."/>
            <person name="Blystad D.R."/>
            <person name="Soovali P."/>
            <person name="Kundu J.K."/>
            <person name="Gantsovski M."/>
            <person name="Nygren J."/>
            <person name="Lecoq H."/>
            <person name="Verdin E."/>
            <person name="Spetz C."/>
            <person name="Tamisier L."/>
            <person name="Truve E."/>
            <person name="Massart S."/>
        </authorList>
    </citation>
    <scope>NUCLEOTIDE SEQUENCE</scope>
    <source>
        <strain evidence="10">Abja</strain>
        <strain evidence="9">Avinurme2</strain>
        <strain evidence="11">Avinurme4a</strain>
        <strain evidence="15">Estonian</strain>
        <strain evidence="13">Hedesunda</strain>
        <strain evidence="12">Hedesunda-PH</strain>
        <strain evidence="1">Jogeva2a</strain>
        <strain evidence="2">Jogeva2b</strain>
        <strain evidence="14">Leirsund</strain>
        <strain evidence="5">Oru2</strain>
        <strain evidence="4">Oru3</strain>
        <strain evidence="6">Polva1a</strain>
        <strain evidence="7">Polva1b</strain>
        <strain evidence="8">Polva3</strain>
        <strain evidence="3">Soohara</strain>
    </source>
</reference>
<dbReference type="EMBL" id="MN160384">
    <property type="protein sequence ID" value="QFU20011.1"/>
    <property type="molecule type" value="Genomic_RNA"/>
</dbReference>
<evidence type="ECO:0000313" key="4">
    <source>
        <dbReference type="EMBL" id="QFU20001.1"/>
    </source>
</evidence>
<dbReference type="Pfam" id="PF03300">
    <property type="entry name" value="Tenui_NS4"/>
    <property type="match status" value="1"/>
</dbReference>
<dbReference type="KEGG" id="vg:80550609"/>
<evidence type="ECO:0000313" key="3">
    <source>
        <dbReference type="EMBL" id="QFU19999.1"/>
    </source>
</evidence>
<keyword evidence="16" id="KW-1185">Reference proteome</keyword>
<evidence type="ECO:0000313" key="9">
    <source>
        <dbReference type="EMBL" id="QFU20013.1"/>
    </source>
</evidence>
<evidence type="ECO:0000313" key="11">
    <source>
        <dbReference type="EMBL" id="QFU20017.1"/>
    </source>
</evidence>
<dbReference type="EMBL" id="MN160390">
    <property type="protein sequence ID" value="QFU20023.1"/>
    <property type="molecule type" value="Genomic_RNA"/>
</dbReference>
<dbReference type="EMBL" id="MN044345">
    <property type="protein sequence ID" value="QFU20031.1"/>
    <property type="molecule type" value="Genomic_RNA"/>
</dbReference>
<dbReference type="EMBL" id="MN160377">
    <property type="protein sequence ID" value="QFU19997.1"/>
    <property type="molecule type" value="Genomic_RNA"/>
</dbReference>
<accession>A0A5P9KBH7</accession>
<evidence type="ECO:0000313" key="6">
    <source>
        <dbReference type="EMBL" id="QFU20007.1"/>
    </source>
</evidence>
<evidence type="ECO:0000313" key="10">
    <source>
        <dbReference type="EMBL" id="QFU20015.1"/>
    </source>
</evidence>
<protein>
    <submittedName>
        <fullName evidence="8">PC4</fullName>
    </submittedName>
</protein>
<dbReference type="EMBL" id="MN160382">
    <property type="protein sequence ID" value="QFU20007.1"/>
    <property type="molecule type" value="Genomic_RNA"/>
</dbReference>
<evidence type="ECO:0000313" key="16">
    <source>
        <dbReference type="Proteomes" id="UP000679099"/>
    </source>
</evidence>
<dbReference type="Proteomes" id="UP000679099">
    <property type="component" value="Genome"/>
</dbReference>
<evidence type="ECO:0000313" key="8">
    <source>
        <dbReference type="EMBL" id="QFU20011.1"/>
    </source>
</evidence>